<gene>
    <name evidence="3" type="ordered locus">Mmcs_3424</name>
</gene>
<accession>A0A5Q5BMC2</accession>
<proteinExistence type="predicted"/>
<name>A0A5Q5BMC2_MYCSS</name>
<feature type="chain" id="PRO_5024284822" evidence="2">
    <location>
        <begin position="23"/>
        <end position="114"/>
    </location>
</feature>
<sequence precursor="true">MKFAVLIAGVALGLGFAPAALATPLPQQPSQCDPNYSGPCVPIASDVDCAAGSGNGPAYVSGPVTVIGTDIYERTRPGRQRNGLREWLRHRRPESGIHRTGGLRPALNTGPGRA</sequence>
<keyword evidence="2" id="KW-0732">Signal</keyword>
<dbReference type="EMBL" id="CP000384">
    <property type="protein sequence ID" value="ABG09531.1"/>
    <property type="molecule type" value="Genomic_DNA"/>
</dbReference>
<feature type="signal peptide" evidence="2">
    <location>
        <begin position="1"/>
        <end position="22"/>
    </location>
</feature>
<evidence type="ECO:0000256" key="2">
    <source>
        <dbReference type="SAM" id="SignalP"/>
    </source>
</evidence>
<evidence type="ECO:0000256" key="1">
    <source>
        <dbReference type="SAM" id="MobiDB-lite"/>
    </source>
</evidence>
<dbReference type="KEGG" id="mmc:Mmcs_3424"/>
<evidence type="ECO:0000313" key="3">
    <source>
        <dbReference type="EMBL" id="ABG09531.1"/>
    </source>
</evidence>
<protein>
    <submittedName>
        <fullName evidence="3">Uncharacterized protein</fullName>
    </submittedName>
</protein>
<feature type="region of interest" description="Disordered" evidence="1">
    <location>
        <begin position="89"/>
        <end position="114"/>
    </location>
</feature>
<organism evidence="3">
    <name type="scientific">Mycobacterium sp. (strain MCS)</name>
    <dbReference type="NCBI Taxonomy" id="164756"/>
    <lineage>
        <taxon>Bacteria</taxon>
        <taxon>Bacillati</taxon>
        <taxon>Actinomycetota</taxon>
        <taxon>Actinomycetes</taxon>
        <taxon>Mycobacteriales</taxon>
        <taxon>Mycobacteriaceae</taxon>
        <taxon>Mycobacterium</taxon>
    </lineage>
</organism>
<reference evidence="3" key="1">
    <citation type="submission" date="2006-06" db="EMBL/GenBank/DDBJ databases">
        <title>Complete sequence of chromosome of Mycobacterium sp. MCS.</title>
        <authorList>
            <consortium name="US DOE Joint Genome Institute"/>
            <person name="Copeland A."/>
            <person name="Lucas S."/>
            <person name="Lapidus A."/>
            <person name="Barry K."/>
            <person name="Detter J.C."/>
            <person name="Glavina del Rio T."/>
            <person name="Hammon N."/>
            <person name="Israni S."/>
            <person name="Dalin E."/>
            <person name="Tice H."/>
            <person name="Pitluck S."/>
            <person name="Martinez M."/>
            <person name="Schmutz J."/>
            <person name="Larimer F."/>
            <person name="Land M."/>
            <person name="Hauser L."/>
            <person name="Kyrpides N."/>
            <person name="Kim E."/>
            <person name="Miller C.D."/>
            <person name="Hughes J.E."/>
            <person name="Anderson A.J."/>
            <person name="Sims R.C."/>
            <person name="Richardson P."/>
        </authorList>
    </citation>
    <scope>NUCLEOTIDE SEQUENCE [LARGE SCALE GENOMIC DNA]</scope>
    <source>
        <strain evidence="3">MCS</strain>
    </source>
</reference>
<dbReference type="AlphaFoldDB" id="A0A5Q5BMC2"/>